<evidence type="ECO:0000313" key="2">
    <source>
        <dbReference type="EMBL" id="SLM12171.1"/>
    </source>
</evidence>
<dbReference type="InterPro" id="IPR051454">
    <property type="entry name" value="RNA/ubiquinone_mod_enzymes"/>
</dbReference>
<feature type="compositionally biased region" description="Basic residues" evidence="1">
    <location>
        <begin position="776"/>
        <end position="785"/>
    </location>
</feature>
<accession>A0A3P3XHP5</accession>
<dbReference type="Pfam" id="PF01136">
    <property type="entry name" value="Peptidase_U32"/>
    <property type="match status" value="1"/>
</dbReference>
<evidence type="ECO:0000256" key="1">
    <source>
        <dbReference type="SAM" id="MobiDB-lite"/>
    </source>
</evidence>
<sequence>MNYNTRSWGGGAGPQPRPGPSGRIFPLHKVENTTKCLHQRAIHDYKDTVKRIELLAPAGSPEALDAAISEGADAVYLGLRSFNARMRSANFAFNQFEAAVYACHDRLRKVYVTVNTVFEEREADRLYQLLEYLVSVGPDGIIVQDVGVAKMASEYFPSLHLHGSTQMNVASSAGCNQLSRSGFKRAVLARELSMEEIRHIRQYTSLELEVFVHGALCVSASGLCLFSSYLGGKSANRGMCTQACRRLYEGENSTGYFFSPDDLQLIEYLPALIDAGVNAFKIEGRMKSAEYVGTVVSAYRYLIDNYEIDTERAVLKAKAMLQADFARSKTNFFITGAPDIYIHPDQAGGTGIHLGRIRDARTIDDKRWALMNTYEGLAERDSVRIHRADDSGRITAKIQAIKYGVDGMLLQLDGDWRQNDDVYLIQTAGMARRYKSILPKNLDRFRKFPSTHAAPQPVLPRVDLKKLDAALPLGTYVLAGKVADLHAALTFRPKRAMILFDKLNAEVMRREEATLPFKRERLILWLDPYCTETDLAWLQLELEHWIEKGVSVIVANNQAHFSLLRGKDVCIIAGPWLYTFNQWALAYYLEQGAQAIVPPYEISRQDLYRLAEYLPAQIFMPVLFAYPDLFRIRADLSRTYGQTHFADRDGNNFELVGRRDYSVVIPEQPFSLVDLVPNLKKQGFSRFILDLSNAEPARGLYRDIARAAEQFKPLPNTSRFNWKDGFWSEEKMHSADEAPKAPASRSSQPGQLARRSATKASAPARSGKKDNEKSKPPRSAKKAARGRFPSPSKKPPRQP</sequence>
<reference evidence="2" key="1">
    <citation type="submission" date="2017-02" db="EMBL/GenBank/DDBJ databases">
        <authorList>
            <person name="Regsiter A."/>
            <person name="William W."/>
        </authorList>
    </citation>
    <scope>NUCLEOTIDE SEQUENCE</scope>
    <source>
        <strain evidence="2">Bib</strain>
    </source>
</reference>
<name>A0A3P3XHP5_9SPIR</name>
<organism evidence="2">
    <name type="scientific">uncultured spirochete</name>
    <dbReference type="NCBI Taxonomy" id="156406"/>
    <lineage>
        <taxon>Bacteria</taxon>
        <taxon>Pseudomonadati</taxon>
        <taxon>Spirochaetota</taxon>
        <taxon>Spirochaetia</taxon>
        <taxon>Spirochaetales</taxon>
        <taxon>environmental samples</taxon>
    </lineage>
</organism>
<dbReference type="InterPro" id="IPR001539">
    <property type="entry name" value="Peptidase_U32"/>
</dbReference>
<protein>
    <submittedName>
        <fullName evidence="2">Peptidase U32</fullName>
    </submittedName>
</protein>
<proteinExistence type="predicted"/>
<dbReference type="AlphaFoldDB" id="A0A3P3XHP5"/>
<feature type="region of interest" description="Disordered" evidence="1">
    <location>
        <begin position="731"/>
        <end position="799"/>
    </location>
</feature>
<gene>
    <name evidence="2" type="ORF">SPIROBIBN47_220007</name>
</gene>
<feature type="region of interest" description="Disordered" evidence="1">
    <location>
        <begin position="1"/>
        <end position="24"/>
    </location>
</feature>
<dbReference type="PANTHER" id="PTHR30217">
    <property type="entry name" value="PEPTIDASE U32 FAMILY"/>
    <property type="match status" value="1"/>
</dbReference>
<dbReference type="PANTHER" id="PTHR30217:SF10">
    <property type="entry name" value="23S RRNA 5-HYDROXYCYTIDINE C2501 SYNTHASE"/>
    <property type="match status" value="1"/>
</dbReference>
<dbReference type="EMBL" id="FWDM01000015">
    <property type="protein sequence ID" value="SLM12171.1"/>
    <property type="molecule type" value="Genomic_DNA"/>
</dbReference>